<dbReference type="PRINTS" id="PR00344">
    <property type="entry name" value="BCTRLSENSOR"/>
</dbReference>
<dbReference type="PROSITE" id="PS50885">
    <property type="entry name" value="HAMP"/>
    <property type="match status" value="1"/>
</dbReference>
<dbReference type="SUPFAM" id="SSF158472">
    <property type="entry name" value="HAMP domain-like"/>
    <property type="match status" value="1"/>
</dbReference>
<sequence>MFKGISKRWLINTFGVVSAIVVLLIIFISVAVHSLCYSTVENELLNQTKKLNDIFPNGISESAETFESRASAYATDFSDKDEMEVQILNASGRVITTSAGFGAETENIPDYVQAQSSENGFGRYKGRSDSGEKIMAVTTIIKSPQGTELGAVRYVTSLRKADAKVLIYTIIAIIVGLMIIAVVALSGYYFIRSIVRPVREMTETSRQIAQGDFTAKVDKMYDDEIGELSDSINEMAKELDANEKLKNDFISRVSHELRTPLTAIKGWAETMQYGVPDRVTLEKGMSVIVKESSRLTSLVEELLDFSKLQSGRLTMQMERMDILAEIDEAVYMLKERALSEGKHLLYDDPEEMPIIYGDKNRLKQVFLNVIDNALKYTPEGGMIGVQVYQDYKEHTIKVVVADNGCGIKAEDLPKVKDKFYKANQKINGSGIGLAVADEIIKMHKGSLDIESSPEVGTTVTITIPIYNEAAALDDDTQPLGGMNPPVQPPTP</sequence>
<evidence type="ECO:0000256" key="8">
    <source>
        <dbReference type="ARBA" id="ARBA00022741"/>
    </source>
</evidence>
<comment type="catalytic activity">
    <reaction evidence="1">
        <text>ATP + protein L-histidine = ADP + protein N-phospho-L-histidine.</text>
        <dbReference type="EC" id="2.7.13.3"/>
    </reaction>
</comment>
<dbReference type="GO" id="GO:0000155">
    <property type="term" value="F:phosphorelay sensor kinase activity"/>
    <property type="evidence" value="ECO:0007669"/>
    <property type="project" value="InterPro"/>
</dbReference>
<dbReference type="SMART" id="SM00388">
    <property type="entry name" value="HisKA"/>
    <property type="match status" value="1"/>
</dbReference>
<dbReference type="InterPro" id="IPR036097">
    <property type="entry name" value="HisK_dim/P_sf"/>
</dbReference>
<evidence type="ECO:0000259" key="16">
    <source>
        <dbReference type="PROSITE" id="PS50885"/>
    </source>
</evidence>
<dbReference type="GO" id="GO:0005524">
    <property type="term" value="F:ATP binding"/>
    <property type="evidence" value="ECO:0007669"/>
    <property type="project" value="UniProtKB-KW"/>
</dbReference>
<dbReference type="FunFam" id="3.30.565.10:FF:000006">
    <property type="entry name" value="Sensor histidine kinase WalK"/>
    <property type="match status" value="1"/>
</dbReference>
<feature type="transmembrane region" description="Helical" evidence="14">
    <location>
        <begin position="165"/>
        <end position="191"/>
    </location>
</feature>
<feature type="domain" description="HAMP" evidence="16">
    <location>
        <begin position="192"/>
        <end position="244"/>
    </location>
</feature>
<keyword evidence="7 14" id="KW-0812">Transmembrane</keyword>
<evidence type="ECO:0000256" key="9">
    <source>
        <dbReference type="ARBA" id="ARBA00022777"/>
    </source>
</evidence>
<evidence type="ECO:0000256" key="10">
    <source>
        <dbReference type="ARBA" id="ARBA00022840"/>
    </source>
</evidence>
<evidence type="ECO:0000256" key="12">
    <source>
        <dbReference type="ARBA" id="ARBA00023012"/>
    </source>
</evidence>
<dbReference type="InterPro" id="IPR003660">
    <property type="entry name" value="HAMP_dom"/>
</dbReference>
<dbReference type="SMART" id="SM00387">
    <property type="entry name" value="HATPase_c"/>
    <property type="match status" value="1"/>
</dbReference>
<dbReference type="EC" id="2.7.13.3" evidence="3"/>
<keyword evidence="8" id="KW-0547">Nucleotide-binding</keyword>
<keyword evidence="11 14" id="KW-1133">Transmembrane helix</keyword>
<evidence type="ECO:0000313" key="18">
    <source>
        <dbReference type="Proteomes" id="UP000633365"/>
    </source>
</evidence>
<name>A0A935C778_9FIRM</name>
<evidence type="ECO:0000256" key="3">
    <source>
        <dbReference type="ARBA" id="ARBA00012438"/>
    </source>
</evidence>
<evidence type="ECO:0000256" key="5">
    <source>
        <dbReference type="ARBA" id="ARBA00022553"/>
    </source>
</evidence>
<keyword evidence="4" id="KW-1003">Cell membrane</keyword>
<reference evidence="17" key="1">
    <citation type="submission" date="2021-01" db="EMBL/GenBank/DDBJ databases">
        <title>Genome public.</title>
        <authorList>
            <person name="Liu C."/>
            <person name="Sun Q."/>
        </authorList>
    </citation>
    <scope>NUCLEOTIDE SEQUENCE</scope>
    <source>
        <strain evidence="17">M6</strain>
    </source>
</reference>
<evidence type="ECO:0000256" key="4">
    <source>
        <dbReference type="ARBA" id="ARBA00022475"/>
    </source>
</evidence>
<dbReference type="InterPro" id="IPR050398">
    <property type="entry name" value="HssS/ArlS-like"/>
</dbReference>
<proteinExistence type="predicted"/>
<dbReference type="CDD" id="cd00082">
    <property type="entry name" value="HisKA"/>
    <property type="match status" value="1"/>
</dbReference>
<dbReference type="Proteomes" id="UP000633365">
    <property type="component" value="Unassembled WGS sequence"/>
</dbReference>
<dbReference type="SMART" id="SM00304">
    <property type="entry name" value="HAMP"/>
    <property type="match status" value="1"/>
</dbReference>
<gene>
    <name evidence="17" type="ORF">JKK62_15210</name>
</gene>
<dbReference type="PROSITE" id="PS50109">
    <property type="entry name" value="HIS_KIN"/>
    <property type="match status" value="1"/>
</dbReference>
<keyword evidence="13 14" id="KW-0472">Membrane</keyword>
<dbReference type="Gene3D" id="3.30.565.10">
    <property type="entry name" value="Histidine kinase-like ATPase, C-terminal domain"/>
    <property type="match status" value="1"/>
</dbReference>
<dbReference type="EMBL" id="JAEQMG010000163">
    <property type="protein sequence ID" value="MBK6089973.1"/>
    <property type="molecule type" value="Genomic_DNA"/>
</dbReference>
<evidence type="ECO:0000256" key="14">
    <source>
        <dbReference type="SAM" id="Phobius"/>
    </source>
</evidence>
<keyword evidence="10" id="KW-0067">ATP-binding</keyword>
<dbReference type="InterPro" id="IPR036890">
    <property type="entry name" value="HATPase_C_sf"/>
</dbReference>
<dbReference type="SUPFAM" id="SSF47384">
    <property type="entry name" value="Homodimeric domain of signal transducing histidine kinase"/>
    <property type="match status" value="1"/>
</dbReference>
<evidence type="ECO:0000256" key="1">
    <source>
        <dbReference type="ARBA" id="ARBA00000085"/>
    </source>
</evidence>
<evidence type="ECO:0000259" key="15">
    <source>
        <dbReference type="PROSITE" id="PS50109"/>
    </source>
</evidence>
<evidence type="ECO:0000256" key="13">
    <source>
        <dbReference type="ARBA" id="ARBA00023136"/>
    </source>
</evidence>
<evidence type="ECO:0000313" key="17">
    <source>
        <dbReference type="EMBL" id="MBK6089973.1"/>
    </source>
</evidence>
<feature type="domain" description="Histidine kinase" evidence="15">
    <location>
        <begin position="252"/>
        <end position="467"/>
    </location>
</feature>
<organism evidence="17 18">
    <name type="scientific">Ruminococcus difficilis</name>
    <dbReference type="NCBI Taxonomy" id="2763069"/>
    <lineage>
        <taxon>Bacteria</taxon>
        <taxon>Bacillati</taxon>
        <taxon>Bacillota</taxon>
        <taxon>Clostridia</taxon>
        <taxon>Eubacteriales</taxon>
        <taxon>Oscillospiraceae</taxon>
        <taxon>Ruminococcus</taxon>
    </lineage>
</organism>
<dbReference type="RefSeq" id="WP_201428663.1">
    <property type="nucleotide sequence ID" value="NZ_JAEQMG010000163.1"/>
</dbReference>
<dbReference type="FunFam" id="1.10.287.130:FF:000001">
    <property type="entry name" value="Two-component sensor histidine kinase"/>
    <property type="match status" value="1"/>
</dbReference>
<comment type="caution">
    <text evidence="17">The sequence shown here is derived from an EMBL/GenBank/DDBJ whole genome shotgun (WGS) entry which is preliminary data.</text>
</comment>
<dbReference type="Gene3D" id="6.10.340.10">
    <property type="match status" value="1"/>
</dbReference>
<dbReference type="InterPro" id="IPR003594">
    <property type="entry name" value="HATPase_dom"/>
</dbReference>
<feature type="transmembrane region" description="Helical" evidence="14">
    <location>
        <begin position="9"/>
        <end position="32"/>
    </location>
</feature>
<dbReference type="Pfam" id="PF00672">
    <property type="entry name" value="HAMP"/>
    <property type="match status" value="1"/>
</dbReference>
<evidence type="ECO:0000256" key="7">
    <source>
        <dbReference type="ARBA" id="ARBA00022692"/>
    </source>
</evidence>
<dbReference type="AlphaFoldDB" id="A0A935C778"/>
<dbReference type="InterPro" id="IPR004358">
    <property type="entry name" value="Sig_transdc_His_kin-like_C"/>
</dbReference>
<keyword evidence="6" id="KW-0808">Transferase</keyword>
<dbReference type="Pfam" id="PF02518">
    <property type="entry name" value="HATPase_c"/>
    <property type="match status" value="1"/>
</dbReference>
<dbReference type="PANTHER" id="PTHR45528:SF1">
    <property type="entry name" value="SENSOR HISTIDINE KINASE CPXA"/>
    <property type="match status" value="1"/>
</dbReference>
<comment type="subcellular location">
    <subcellularLocation>
        <location evidence="2">Cell membrane</location>
        <topology evidence="2">Multi-pass membrane protein</topology>
    </subcellularLocation>
</comment>
<keyword evidence="9 17" id="KW-0418">Kinase</keyword>
<dbReference type="Pfam" id="PF00512">
    <property type="entry name" value="HisKA"/>
    <property type="match status" value="1"/>
</dbReference>
<dbReference type="CDD" id="cd06225">
    <property type="entry name" value="HAMP"/>
    <property type="match status" value="1"/>
</dbReference>
<accession>A0A935C778</accession>
<dbReference type="InterPro" id="IPR005467">
    <property type="entry name" value="His_kinase_dom"/>
</dbReference>
<keyword evidence="5" id="KW-0597">Phosphoprotein</keyword>
<evidence type="ECO:0000256" key="11">
    <source>
        <dbReference type="ARBA" id="ARBA00022989"/>
    </source>
</evidence>
<keyword evidence="18" id="KW-1185">Reference proteome</keyword>
<dbReference type="Gene3D" id="1.10.287.130">
    <property type="match status" value="1"/>
</dbReference>
<protein>
    <recommendedName>
        <fullName evidence="3">histidine kinase</fullName>
        <ecNumber evidence="3">2.7.13.3</ecNumber>
    </recommendedName>
</protein>
<evidence type="ECO:0000256" key="6">
    <source>
        <dbReference type="ARBA" id="ARBA00022679"/>
    </source>
</evidence>
<dbReference type="PANTHER" id="PTHR45528">
    <property type="entry name" value="SENSOR HISTIDINE KINASE CPXA"/>
    <property type="match status" value="1"/>
</dbReference>
<keyword evidence="12" id="KW-0902">Two-component regulatory system</keyword>
<dbReference type="InterPro" id="IPR003661">
    <property type="entry name" value="HisK_dim/P_dom"/>
</dbReference>
<dbReference type="SUPFAM" id="SSF55874">
    <property type="entry name" value="ATPase domain of HSP90 chaperone/DNA topoisomerase II/histidine kinase"/>
    <property type="match status" value="1"/>
</dbReference>
<dbReference type="GO" id="GO:0005886">
    <property type="term" value="C:plasma membrane"/>
    <property type="evidence" value="ECO:0007669"/>
    <property type="project" value="UniProtKB-SubCell"/>
</dbReference>
<evidence type="ECO:0000256" key="2">
    <source>
        <dbReference type="ARBA" id="ARBA00004651"/>
    </source>
</evidence>